<dbReference type="AlphaFoldDB" id="A0A2P4UG35"/>
<dbReference type="EMBL" id="MTBP01000002">
    <property type="protein sequence ID" value="POM24023.1"/>
    <property type="molecule type" value="Genomic_DNA"/>
</dbReference>
<evidence type="ECO:0000256" key="1">
    <source>
        <dbReference type="ARBA" id="ARBA00004651"/>
    </source>
</evidence>
<evidence type="ECO:0000256" key="8">
    <source>
        <dbReference type="SAM" id="Phobius"/>
    </source>
</evidence>
<dbReference type="PANTHER" id="PTHR34583:SF2">
    <property type="entry name" value="ANTIPORTER SUBUNIT MNHC2-RELATED"/>
    <property type="match status" value="1"/>
</dbReference>
<protein>
    <submittedName>
        <fullName evidence="9">Na(+)/H(+) antiporter subunit C</fullName>
    </submittedName>
</protein>
<dbReference type="PANTHER" id="PTHR34583">
    <property type="entry name" value="ANTIPORTER SUBUNIT MNHC2-RELATED"/>
    <property type="match status" value="1"/>
</dbReference>
<feature type="transmembrane region" description="Helical" evidence="8">
    <location>
        <begin position="6"/>
        <end position="27"/>
    </location>
</feature>
<organism evidence="9 10">
    <name type="scientific">Actinomadura rubteroloni</name>
    <dbReference type="NCBI Taxonomy" id="1926885"/>
    <lineage>
        <taxon>Bacteria</taxon>
        <taxon>Bacillati</taxon>
        <taxon>Actinomycetota</taxon>
        <taxon>Actinomycetes</taxon>
        <taxon>Streptosporangiales</taxon>
        <taxon>Thermomonosporaceae</taxon>
        <taxon>Actinomadura</taxon>
    </lineage>
</organism>
<evidence type="ECO:0000313" key="10">
    <source>
        <dbReference type="Proteomes" id="UP000242367"/>
    </source>
</evidence>
<dbReference type="NCBIfam" id="NF005929">
    <property type="entry name" value="PRK07946.1"/>
    <property type="match status" value="1"/>
</dbReference>
<dbReference type="InterPro" id="IPR050601">
    <property type="entry name" value="CPA3_antiporter_subunitC"/>
</dbReference>
<evidence type="ECO:0000256" key="6">
    <source>
        <dbReference type="ARBA" id="ARBA00023136"/>
    </source>
</evidence>
<evidence type="ECO:0000256" key="3">
    <source>
        <dbReference type="ARBA" id="ARBA00022475"/>
    </source>
</evidence>
<dbReference type="RefSeq" id="WP_103563197.1">
    <property type="nucleotide sequence ID" value="NZ_MTBP01000002.1"/>
</dbReference>
<feature type="transmembrane region" description="Helical" evidence="8">
    <location>
        <begin position="74"/>
        <end position="95"/>
    </location>
</feature>
<comment type="caution">
    <text evidence="9">The sequence shown here is derived from an EMBL/GenBank/DDBJ whole genome shotgun (WGS) entry which is preliminary data.</text>
</comment>
<accession>A0A2P4UG35</accession>
<dbReference type="GO" id="GO:0005886">
    <property type="term" value="C:plasma membrane"/>
    <property type="evidence" value="ECO:0007669"/>
    <property type="project" value="UniProtKB-SubCell"/>
</dbReference>
<dbReference type="Proteomes" id="UP000242367">
    <property type="component" value="Unassembled WGS sequence"/>
</dbReference>
<comment type="subcellular location">
    <subcellularLocation>
        <location evidence="1">Cell membrane</location>
        <topology evidence="1">Multi-pass membrane protein</topology>
    </subcellularLocation>
</comment>
<name>A0A2P4UG35_9ACTN</name>
<feature type="region of interest" description="Disordered" evidence="7">
    <location>
        <begin position="158"/>
        <end position="198"/>
    </location>
</feature>
<evidence type="ECO:0000256" key="5">
    <source>
        <dbReference type="ARBA" id="ARBA00022989"/>
    </source>
</evidence>
<feature type="transmembrane region" description="Helical" evidence="8">
    <location>
        <begin position="34"/>
        <end position="54"/>
    </location>
</feature>
<keyword evidence="10" id="KW-1185">Reference proteome</keyword>
<evidence type="ECO:0000313" key="9">
    <source>
        <dbReference type="EMBL" id="POM24023.1"/>
    </source>
</evidence>
<evidence type="ECO:0000256" key="7">
    <source>
        <dbReference type="SAM" id="MobiDB-lite"/>
    </source>
</evidence>
<keyword evidence="3" id="KW-1003">Cell membrane</keyword>
<evidence type="ECO:0000256" key="4">
    <source>
        <dbReference type="ARBA" id="ARBA00022692"/>
    </source>
</evidence>
<sequence>MSAGQSPPILLAACGGVLVSCGVLLMLERSLTRLVVGTVLVGNGANMLILSTAGPPRHAPILDGRHGDGPFSDPLPQAMILTAIVITLASSAFVFSISYRSGRLTGDDEVRDDIEDRRVTHVDQRLRTEVREQRREFRAWSRRQRRTIRRARRDLRARIREDRRRRATDDPTRVEDYPEHPEARDGGPGEPPERGLGA</sequence>
<keyword evidence="4 8" id="KW-0812">Transmembrane</keyword>
<dbReference type="Gene3D" id="1.10.287.3510">
    <property type="match status" value="1"/>
</dbReference>
<comment type="similarity">
    <text evidence="2">Belongs to the CPA3 antiporters (TC 2.A.63) subunit C family.</text>
</comment>
<proteinExistence type="inferred from homology"/>
<gene>
    <name evidence="9" type="primary">mrpC</name>
    <name evidence="9" type="ORF">BTM25_26500</name>
</gene>
<dbReference type="Pfam" id="PF00420">
    <property type="entry name" value="Oxidored_q2"/>
    <property type="match status" value="1"/>
</dbReference>
<keyword evidence="5 8" id="KW-1133">Transmembrane helix</keyword>
<keyword evidence="6 8" id="KW-0472">Membrane</keyword>
<evidence type="ECO:0000256" key="2">
    <source>
        <dbReference type="ARBA" id="ARBA00010388"/>
    </source>
</evidence>
<dbReference type="InterPro" id="IPR039428">
    <property type="entry name" value="NUOK/Mnh_C1-like"/>
</dbReference>
<reference evidence="9 10" key="1">
    <citation type="journal article" date="2017" name="Chemistry">
        <title>Isolation, Biosynthesis and Chemical Modifications of Rubterolones A-F: Rare Tropolone Alkaloids from Actinomadura sp. 5-2.</title>
        <authorList>
            <person name="Guo H."/>
            <person name="Benndorf R."/>
            <person name="Leichnitz D."/>
            <person name="Klassen J.L."/>
            <person name="Vollmers J."/>
            <person name="Gorls H."/>
            <person name="Steinacker M."/>
            <person name="Weigel C."/>
            <person name="Dahse H.M."/>
            <person name="Kaster A.K."/>
            <person name="de Beer Z.W."/>
            <person name="Poulsen M."/>
            <person name="Beemelmanns C."/>
        </authorList>
    </citation>
    <scope>NUCLEOTIDE SEQUENCE [LARGE SCALE GENOMIC DNA]</scope>
    <source>
        <strain evidence="9 10">5-2</strain>
    </source>
</reference>